<feature type="binding site" evidence="9">
    <location>
        <position position="76"/>
    </location>
    <ligand>
        <name>Zn(2+)</name>
        <dbReference type="ChEBI" id="CHEBI:29105"/>
        <label>1</label>
    </ligand>
</feature>
<dbReference type="GO" id="GO:0006284">
    <property type="term" value="P:base-excision repair"/>
    <property type="evidence" value="ECO:0007669"/>
    <property type="project" value="TreeGrafter"/>
</dbReference>
<dbReference type="GO" id="GO:0016829">
    <property type="term" value="F:lyase activity"/>
    <property type="evidence" value="ECO:0007669"/>
    <property type="project" value="UniProtKB-KW"/>
</dbReference>
<dbReference type="PROSITE" id="PS51432">
    <property type="entry name" value="AP_NUCLEASE_F2_4"/>
    <property type="match status" value="1"/>
</dbReference>
<dbReference type="InterPro" id="IPR013022">
    <property type="entry name" value="Xyl_isomerase-like_TIM-brl"/>
</dbReference>
<dbReference type="Gene3D" id="3.20.20.150">
    <property type="entry name" value="Divalent-metal-dependent TIM barrel enzymes"/>
    <property type="match status" value="1"/>
</dbReference>
<dbReference type="SMART" id="SM00518">
    <property type="entry name" value="AP2Ec"/>
    <property type="match status" value="1"/>
</dbReference>
<feature type="binding site" evidence="9">
    <location>
        <position position="152"/>
    </location>
    <ligand>
        <name>Zn(2+)</name>
        <dbReference type="ChEBI" id="CHEBI:29105"/>
        <label>2</label>
    </ligand>
</feature>
<comment type="caution">
    <text evidence="11">The sequence shown here is derived from an EMBL/GenBank/DDBJ whole genome shotgun (WGS) entry which is preliminary data.</text>
</comment>
<keyword evidence="8 9" id="KW-0234">DNA repair</keyword>
<dbReference type="NCBIfam" id="NF002199">
    <property type="entry name" value="PRK01060.1-4"/>
    <property type="match status" value="1"/>
</dbReference>
<keyword evidence="11" id="KW-0456">Lyase</keyword>
<keyword evidence="12" id="KW-1185">Reference proteome</keyword>
<gene>
    <name evidence="9" type="primary">nfo</name>
    <name evidence="11" type="ORF">PORUE0001_1744</name>
</gene>
<dbReference type="EMBL" id="ACLR01000179">
    <property type="protein sequence ID" value="EEK16488.1"/>
    <property type="molecule type" value="Genomic_DNA"/>
</dbReference>
<evidence type="ECO:0000256" key="3">
    <source>
        <dbReference type="ARBA" id="ARBA00022723"/>
    </source>
</evidence>
<comment type="similarity">
    <text evidence="1 9">Belongs to the AP endonuclease 2 family.</text>
</comment>
<dbReference type="InterPro" id="IPR018246">
    <property type="entry name" value="AP_endonuc_F2_Zn_BS"/>
</dbReference>
<dbReference type="PANTHER" id="PTHR21445:SF0">
    <property type="entry name" value="APURINIC-APYRIMIDINIC ENDONUCLEASE"/>
    <property type="match status" value="1"/>
</dbReference>
<feature type="binding site" evidence="9">
    <location>
        <position position="238"/>
    </location>
    <ligand>
        <name>Zn(2+)</name>
        <dbReference type="ChEBI" id="CHEBI:29105"/>
        <label>3</label>
    </ligand>
</feature>
<keyword evidence="7 9" id="KW-0862">Zinc</keyword>
<keyword evidence="2 9" id="KW-0540">Nuclease</keyword>
<dbReference type="NCBIfam" id="TIGR00587">
    <property type="entry name" value="nfo"/>
    <property type="match status" value="1"/>
</dbReference>
<dbReference type="AlphaFoldDB" id="C2MCR2"/>
<keyword evidence="3 9" id="KW-0479">Metal-binding</keyword>
<accession>C2MCR2</accession>
<dbReference type="HAMAP" id="MF_00152">
    <property type="entry name" value="Nfo"/>
    <property type="match status" value="1"/>
</dbReference>
<dbReference type="GO" id="GO:0003906">
    <property type="term" value="F:DNA-(apurinic or apyrimidinic site) endonuclease activity"/>
    <property type="evidence" value="ECO:0007669"/>
    <property type="project" value="TreeGrafter"/>
</dbReference>
<dbReference type="GO" id="GO:0008270">
    <property type="term" value="F:zinc ion binding"/>
    <property type="evidence" value="ECO:0007669"/>
    <property type="project" value="UniProtKB-UniRule"/>
</dbReference>
<comment type="cofactor">
    <cofactor evidence="9">
        <name>Zn(2+)</name>
        <dbReference type="ChEBI" id="CHEBI:29105"/>
    </cofactor>
    <text evidence="9">Binds 3 Zn(2+) ions.</text>
</comment>
<dbReference type="PROSITE" id="PS00731">
    <property type="entry name" value="AP_NUCLEASE_F2_3"/>
    <property type="match status" value="1"/>
</dbReference>
<dbReference type="GO" id="GO:0003677">
    <property type="term" value="F:DNA binding"/>
    <property type="evidence" value="ECO:0007669"/>
    <property type="project" value="InterPro"/>
</dbReference>
<keyword evidence="6 9" id="KW-0378">Hydrolase</keyword>
<dbReference type="RefSeq" id="WP_007365667.1">
    <property type="nucleotide sequence ID" value="NZ_ACLR01000179.1"/>
</dbReference>
<organism evidence="11 12">
    <name type="scientific">Porphyromonas uenonis 60-3</name>
    <dbReference type="NCBI Taxonomy" id="596327"/>
    <lineage>
        <taxon>Bacteria</taxon>
        <taxon>Pseudomonadati</taxon>
        <taxon>Bacteroidota</taxon>
        <taxon>Bacteroidia</taxon>
        <taxon>Bacteroidales</taxon>
        <taxon>Porphyromonadaceae</taxon>
        <taxon>Porphyromonas</taxon>
    </lineage>
</organism>
<dbReference type="EC" id="3.1.21.2" evidence="9"/>
<feature type="binding site" evidence="9">
    <location>
        <position position="223"/>
    </location>
    <ligand>
        <name>Zn(2+)</name>
        <dbReference type="ChEBI" id="CHEBI:29105"/>
        <label>2</label>
    </ligand>
</feature>
<feature type="domain" description="Xylose isomerase-like TIM barrel" evidence="10">
    <location>
        <begin position="28"/>
        <end position="284"/>
    </location>
</feature>
<dbReference type="STRING" id="596327.PORUE0001_1744"/>
<protein>
    <recommendedName>
        <fullName evidence="9">Probable endonuclease 4</fullName>
        <ecNumber evidence="9">3.1.21.2</ecNumber>
    </recommendedName>
    <alternativeName>
        <fullName evidence="9">Endodeoxyribonuclease IV</fullName>
    </alternativeName>
    <alternativeName>
        <fullName evidence="9">Endonuclease IV</fullName>
    </alternativeName>
</protein>
<keyword evidence="5 9" id="KW-0227">DNA damage</keyword>
<evidence type="ECO:0000256" key="5">
    <source>
        <dbReference type="ARBA" id="ARBA00022763"/>
    </source>
</evidence>
<keyword evidence="4 9" id="KW-0255">Endonuclease</keyword>
<feature type="binding site" evidence="9">
    <location>
        <position position="236"/>
    </location>
    <ligand>
        <name>Zn(2+)</name>
        <dbReference type="ChEBI" id="CHEBI:29105"/>
        <label>3</label>
    </ligand>
</feature>
<sequence>MSYTKHPNKYIGAHVSAAGGVEEAPLRAGELGARAFAFFLKNQRQWQAKPYTKEQIDTFIANCDEVGIRREHILPHASYLYNIGNADAAKRLRSRQAMIDEMHRCEQLGLSLLNFHPGSHLKEISEEQCMEYIAAEINAVLAESEGVKLVLENVAGQGTNVGYTFEQLAYIISHVDDASRVGVCIDTAHTLAAGYEIRTADGYTAMWQAFDDIVGYDKLCAIHLNDSKKDLGTRVDRHESIGKGFMGTELFKMLMDDPHLDNIPIVLETPVPELWAEEIAYLYAL</sequence>
<feature type="binding site" evidence="9">
    <location>
        <position position="268"/>
    </location>
    <ligand>
        <name>Zn(2+)</name>
        <dbReference type="ChEBI" id="CHEBI:29105"/>
        <label>2</label>
    </ligand>
</feature>
<dbReference type="OrthoDB" id="9805666at2"/>
<evidence type="ECO:0000256" key="6">
    <source>
        <dbReference type="ARBA" id="ARBA00022801"/>
    </source>
</evidence>
<feature type="binding site" evidence="9">
    <location>
        <position position="186"/>
    </location>
    <ligand>
        <name>Zn(2+)</name>
        <dbReference type="ChEBI" id="CHEBI:29105"/>
        <label>2</label>
    </ligand>
</feature>
<dbReference type="SUPFAM" id="SSF51658">
    <property type="entry name" value="Xylose isomerase-like"/>
    <property type="match status" value="1"/>
</dbReference>
<evidence type="ECO:0000256" key="7">
    <source>
        <dbReference type="ARBA" id="ARBA00022833"/>
    </source>
</evidence>
<evidence type="ECO:0000256" key="4">
    <source>
        <dbReference type="ARBA" id="ARBA00022759"/>
    </source>
</evidence>
<dbReference type="InterPro" id="IPR036237">
    <property type="entry name" value="Xyl_isomerase-like_sf"/>
</dbReference>
<dbReference type="InterPro" id="IPR001719">
    <property type="entry name" value="AP_endonuc_2"/>
</dbReference>
<evidence type="ECO:0000256" key="2">
    <source>
        <dbReference type="ARBA" id="ARBA00022722"/>
    </source>
</evidence>
<dbReference type="eggNOG" id="COG0648">
    <property type="taxonomic scope" value="Bacteria"/>
</dbReference>
<comment type="function">
    <text evidence="9">Endonuclease IV plays a role in DNA repair. It cleaves phosphodiester bonds at apurinic or apyrimidinic (AP) sites, generating a 3'-hydroxyl group and a 5'-terminal sugar phosphate.</text>
</comment>
<evidence type="ECO:0000256" key="9">
    <source>
        <dbReference type="HAMAP-Rule" id="MF_00152"/>
    </source>
</evidence>
<reference evidence="11 12" key="1">
    <citation type="submission" date="2009-04" db="EMBL/GenBank/DDBJ databases">
        <authorList>
            <person name="Sebastian Y."/>
            <person name="Madupu R."/>
            <person name="Durkin A.S."/>
            <person name="Torralba M."/>
            <person name="Methe B."/>
            <person name="Sutton G.G."/>
            <person name="Strausberg R.L."/>
            <person name="Nelson K.E."/>
        </authorList>
    </citation>
    <scope>NUCLEOTIDE SEQUENCE [LARGE SCALE GENOMIC DNA]</scope>
    <source>
        <strain evidence="11 12">60-3</strain>
    </source>
</reference>
<evidence type="ECO:0000313" key="12">
    <source>
        <dbReference type="Proteomes" id="UP000003303"/>
    </source>
</evidence>
<dbReference type="Proteomes" id="UP000003303">
    <property type="component" value="Unassembled WGS sequence"/>
</dbReference>
<evidence type="ECO:0000313" key="11">
    <source>
        <dbReference type="EMBL" id="EEK16488.1"/>
    </source>
</evidence>
<dbReference type="Pfam" id="PF01261">
    <property type="entry name" value="AP_endonuc_2"/>
    <property type="match status" value="1"/>
</dbReference>
<feature type="binding site" evidence="9">
    <location>
        <position position="152"/>
    </location>
    <ligand>
        <name>Zn(2+)</name>
        <dbReference type="ChEBI" id="CHEBI:29105"/>
        <label>1</label>
    </ligand>
</feature>
<dbReference type="GO" id="GO:0008833">
    <property type="term" value="F:deoxyribonuclease IV (phage-T4-induced) activity"/>
    <property type="evidence" value="ECO:0007669"/>
    <property type="project" value="UniProtKB-UniRule"/>
</dbReference>
<evidence type="ECO:0000259" key="10">
    <source>
        <dbReference type="Pfam" id="PF01261"/>
    </source>
</evidence>
<dbReference type="CDD" id="cd00019">
    <property type="entry name" value="AP2Ec"/>
    <property type="match status" value="1"/>
</dbReference>
<feature type="binding site" evidence="9">
    <location>
        <position position="189"/>
    </location>
    <ligand>
        <name>Zn(2+)</name>
        <dbReference type="ChEBI" id="CHEBI:29105"/>
        <label>3</label>
    </ligand>
</feature>
<comment type="catalytic activity">
    <reaction evidence="9">
        <text>Endonucleolytic cleavage to 5'-phosphooligonucleotide end-products.</text>
        <dbReference type="EC" id="3.1.21.2"/>
    </reaction>
</comment>
<name>C2MCR2_9PORP</name>
<proteinExistence type="inferred from homology"/>
<evidence type="ECO:0000256" key="8">
    <source>
        <dbReference type="ARBA" id="ARBA00023204"/>
    </source>
</evidence>
<evidence type="ECO:0000256" key="1">
    <source>
        <dbReference type="ARBA" id="ARBA00005340"/>
    </source>
</evidence>
<dbReference type="GO" id="GO:0008081">
    <property type="term" value="F:phosphoric diester hydrolase activity"/>
    <property type="evidence" value="ECO:0007669"/>
    <property type="project" value="TreeGrafter"/>
</dbReference>
<dbReference type="FunFam" id="3.20.20.150:FF:000001">
    <property type="entry name" value="Probable endonuclease 4"/>
    <property type="match status" value="1"/>
</dbReference>
<dbReference type="PANTHER" id="PTHR21445">
    <property type="entry name" value="ENDONUCLEASE IV ENDODEOXYRIBONUCLEASE IV"/>
    <property type="match status" value="1"/>
</dbReference>
<feature type="binding site" evidence="9">
    <location>
        <position position="116"/>
    </location>
    <ligand>
        <name>Zn(2+)</name>
        <dbReference type="ChEBI" id="CHEBI:29105"/>
        <label>1</label>
    </ligand>
</feature>